<evidence type="ECO:0000313" key="1">
    <source>
        <dbReference type="EMBL" id="CAG7834714.1"/>
    </source>
</evidence>
<comment type="caution">
    <text evidence="1">The sequence shown here is derived from an EMBL/GenBank/DDBJ whole genome shotgun (WGS) entry which is preliminary data.</text>
</comment>
<organism evidence="1 2">
    <name type="scientific">Allacma fusca</name>
    <dbReference type="NCBI Taxonomy" id="39272"/>
    <lineage>
        <taxon>Eukaryota</taxon>
        <taxon>Metazoa</taxon>
        <taxon>Ecdysozoa</taxon>
        <taxon>Arthropoda</taxon>
        <taxon>Hexapoda</taxon>
        <taxon>Collembola</taxon>
        <taxon>Symphypleona</taxon>
        <taxon>Sminthuridae</taxon>
        <taxon>Allacma</taxon>
    </lineage>
</organism>
<name>A0A8J2LKA6_9HEXA</name>
<protein>
    <recommendedName>
        <fullName evidence="3">Ectonucleotide pyrophosphatase/phosphodiesterase family member 6</fullName>
    </recommendedName>
</protein>
<dbReference type="AlphaFoldDB" id="A0A8J2LKA6"/>
<dbReference type="PANTHER" id="PTHR10151:SF120">
    <property type="entry name" value="BIS(5'-ADENOSYL)-TRIPHOSPHATASE"/>
    <property type="match status" value="1"/>
</dbReference>
<reference evidence="1" key="1">
    <citation type="submission" date="2021-06" db="EMBL/GenBank/DDBJ databases">
        <authorList>
            <person name="Hodson N. C."/>
            <person name="Mongue J. A."/>
            <person name="Jaron S. K."/>
        </authorList>
    </citation>
    <scope>NUCLEOTIDE SEQUENCE</scope>
</reference>
<dbReference type="Proteomes" id="UP000708208">
    <property type="component" value="Unassembled WGS sequence"/>
</dbReference>
<gene>
    <name evidence="1" type="ORF">AFUS01_LOCUS44187</name>
</gene>
<dbReference type="EMBL" id="CAJVCH010570347">
    <property type="protein sequence ID" value="CAG7834714.1"/>
    <property type="molecule type" value="Genomic_DNA"/>
</dbReference>
<dbReference type="PANTHER" id="PTHR10151">
    <property type="entry name" value="ECTONUCLEOTIDE PYROPHOSPHATASE/PHOSPHODIESTERASE"/>
    <property type="match status" value="1"/>
</dbReference>
<dbReference type="GO" id="GO:0016787">
    <property type="term" value="F:hydrolase activity"/>
    <property type="evidence" value="ECO:0007669"/>
    <property type="project" value="UniProtKB-ARBA"/>
</dbReference>
<evidence type="ECO:0000313" key="2">
    <source>
        <dbReference type="Proteomes" id="UP000708208"/>
    </source>
</evidence>
<dbReference type="CDD" id="cd16018">
    <property type="entry name" value="Enpp"/>
    <property type="match status" value="1"/>
</dbReference>
<sequence length="413" mass="46437">MGANKLVIILLDGFRWDYWTRDEPAMKAFEIIKSTGVCARGLEPVFPVLSYPNWVTIGTGVYVDKHGFIGNYMVDPSKEKHERLFHLRQKDTQQLAHWWEGSPEPIWTTATKQGKRVFTRLWSRADVPFDGILPEEAMGYEDAPGVDAIENTLGIGIEKLLEGFDLVMLYGEHIDNVGHAHGPDSVEIKTAVREVDAALHKFFRQLEELNLSETVNVIVVSDHGMTGTGKDTGTTYVSLGDYITEDDVDVVLESGTNLSITPSPGKLEEVYAKLQQIEGAFVWKRDEIPDELNFKSSRYALEIYVLAKPGYFIRGLQSQKKQIPFRELHPDHMYCEGVHGYTPELPDQKGIFVACGPDFKQNCIVPEIRMVDLYQVFAKVMGITPLAHDGCWDNVSGIFATNNNNYSSPTECV</sequence>
<dbReference type="Pfam" id="PF01663">
    <property type="entry name" value="Phosphodiest"/>
    <property type="match status" value="1"/>
</dbReference>
<dbReference type="OrthoDB" id="415411at2759"/>
<dbReference type="InterPro" id="IPR002591">
    <property type="entry name" value="Phosphodiest/P_Trfase"/>
</dbReference>
<keyword evidence="2" id="KW-1185">Reference proteome</keyword>
<evidence type="ECO:0008006" key="3">
    <source>
        <dbReference type="Google" id="ProtNLM"/>
    </source>
</evidence>
<proteinExistence type="predicted"/>
<accession>A0A8J2LKA6</accession>